<protein>
    <recommendedName>
        <fullName evidence="3">DUF551 domain-containing protein</fullName>
    </recommendedName>
</protein>
<accession>A0ABS2GNZ9</accession>
<organism evidence="1 2">
    <name type="scientific">Hydrogenoanaerobacterium saccharovorans</name>
    <dbReference type="NCBI Taxonomy" id="474960"/>
    <lineage>
        <taxon>Bacteria</taxon>
        <taxon>Bacillati</taxon>
        <taxon>Bacillota</taxon>
        <taxon>Clostridia</taxon>
        <taxon>Eubacteriales</taxon>
        <taxon>Oscillospiraceae</taxon>
        <taxon>Hydrogenoanaerobacterium</taxon>
    </lineage>
</organism>
<proteinExistence type="predicted"/>
<gene>
    <name evidence="1" type="ORF">H9X81_10745</name>
</gene>
<comment type="caution">
    <text evidence="1">The sequence shown here is derived from an EMBL/GenBank/DDBJ whole genome shotgun (WGS) entry which is preliminary data.</text>
</comment>
<dbReference type="EMBL" id="JACSNR010000011">
    <property type="protein sequence ID" value="MBM6924162.1"/>
    <property type="molecule type" value="Genomic_DNA"/>
</dbReference>
<evidence type="ECO:0000313" key="2">
    <source>
        <dbReference type="Proteomes" id="UP000724149"/>
    </source>
</evidence>
<keyword evidence="2" id="KW-1185">Reference proteome</keyword>
<reference evidence="1 2" key="1">
    <citation type="journal article" date="2021" name="Sci. Rep.">
        <title>The distribution of antibiotic resistance genes in chicken gut microbiota commensals.</title>
        <authorList>
            <person name="Juricova H."/>
            <person name="Matiasovicova J."/>
            <person name="Kubasova T."/>
            <person name="Cejkova D."/>
            <person name="Rychlik I."/>
        </authorList>
    </citation>
    <scope>NUCLEOTIDE SEQUENCE [LARGE SCALE GENOMIC DNA]</scope>
    <source>
        <strain evidence="1 2">An564</strain>
    </source>
</reference>
<name>A0ABS2GNZ9_9FIRM</name>
<dbReference type="RefSeq" id="WP_204721921.1">
    <property type="nucleotide sequence ID" value="NZ_JACSNR010000011.1"/>
</dbReference>
<evidence type="ECO:0000313" key="1">
    <source>
        <dbReference type="EMBL" id="MBM6924162.1"/>
    </source>
</evidence>
<evidence type="ECO:0008006" key="3">
    <source>
        <dbReference type="Google" id="ProtNLM"/>
    </source>
</evidence>
<dbReference type="Proteomes" id="UP000724149">
    <property type="component" value="Unassembled WGS sequence"/>
</dbReference>
<sequence length="79" mass="9428">MRTDNWRPVTPKEPPLYEPVILCRIRDGKLVSEAGTRERDGWWKVYGTRVKKILCWQPMPTPPDLTEWDEWMEAQGQEE</sequence>